<protein>
    <submittedName>
        <fullName evidence="1">Uncharacterized protein</fullName>
    </submittedName>
</protein>
<dbReference type="HOGENOM" id="CLU_2499207_0_0_1"/>
<dbReference type="EMBL" id="KN822009">
    <property type="protein sequence ID" value="KIM68428.1"/>
    <property type="molecule type" value="Genomic_DNA"/>
</dbReference>
<reference evidence="1 2" key="1">
    <citation type="submission" date="2014-04" db="EMBL/GenBank/DDBJ databases">
        <authorList>
            <consortium name="DOE Joint Genome Institute"/>
            <person name="Kuo A."/>
            <person name="Kohler A."/>
            <person name="Nagy L.G."/>
            <person name="Floudas D."/>
            <person name="Copeland A."/>
            <person name="Barry K.W."/>
            <person name="Cichocki N."/>
            <person name="Veneault-Fourrey C."/>
            <person name="LaButti K."/>
            <person name="Lindquist E.A."/>
            <person name="Lipzen A."/>
            <person name="Lundell T."/>
            <person name="Morin E."/>
            <person name="Murat C."/>
            <person name="Sun H."/>
            <person name="Tunlid A."/>
            <person name="Henrissat B."/>
            <person name="Grigoriev I.V."/>
            <person name="Hibbett D.S."/>
            <person name="Martin F."/>
            <person name="Nordberg H.P."/>
            <person name="Cantor M.N."/>
            <person name="Hua S.X."/>
        </authorList>
    </citation>
    <scope>NUCLEOTIDE SEQUENCE [LARGE SCALE GENOMIC DNA]</scope>
    <source>
        <strain evidence="1 2">Foug A</strain>
    </source>
</reference>
<evidence type="ECO:0000313" key="1">
    <source>
        <dbReference type="EMBL" id="KIM68428.1"/>
    </source>
</evidence>
<accession>A0A0C3A434</accession>
<sequence>MLVRVEETKLVSRCRGRAQETNFAKDISRRTRTSHVGTQGSEVASVLDGYKHLGSSQKRQWKIPIMPHQRIRGYGSLLVAFSRHIH</sequence>
<name>A0A0C3A434_9AGAM</name>
<dbReference type="AlphaFoldDB" id="A0A0C3A434"/>
<reference evidence="2" key="2">
    <citation type="submission" date="2015-01" db="EMBL/GenBank/DDBJ databases">
        <title>Evolutionary Origins and Diversification of the Mycorrhizal Mutualists.</title>
        <authorList>
            <consortium name="DOE Joint Genome Institute"/>
            <consortium name="Mycorrhizal Genomics Consortium"/>
            <person name="Kohler A."/>
            <person name="Kuo A."/>
            <person name="Nagy L.G."/>
            <person name="Floudas D."/>
            <person name="Copeland A."/>
            <person name="Barry K.W."/>
            <person name="Cichocki N."/>
            <person name="Veneault-Fourrey C."/>
            <person name="LaButti K."/>
            <person name="Lindquist E.A."/>
            <person name="Lipzen A."/>
            <person name="Lundell T."/>
            <person name="Morin E."/>
            <person name="Murat C."/>
            <person name="Riley R."/>
            <person name="Ohm R."/>
            <person name="Sun H."/>
            <person name="Tunlid A."/>
            <person name="Henrissat B."/>
            <person name="Grigoriev I.V."/>
            <person name="Hibbett D.S."/>
            <person name="Martin F."/>
        </authorList>
    </citation>
    <scope>NUCLEOTIDE SEQUENCE [LARGE SCALE GENOMIC DNA]</scope>
    <source>
        <strain evidence="2">Foug A</strain>
    </source>
</reference>
<keyword evidence="2" id="KW-1185">Reference proteome</keyword>
<organism evidence="1 2">
    <name type="scientific">Scleroderma citrinum Foug A</name>
    <dbReference type="NCBI Taxonomy" id="1036808"/>
    <lineage>
        <taxon>Eukaryota</taxon>
        <taxon>Fungi</taxon>
        <taxon>Dikarya</taxon>
        <taxon>Basidiomycota</taxon>
        <taxon>Agaricomycotina</taxon>
        <taxon>Agaricomycetes</taxon>
        <taxon>Agaricomycetidae</taxon>
        <taxon>Boletales</taxon>
        <taxon>Sclerodermatineae</taxon>
        <taxon>Sclerodermataceae</taxon>
        <taxon>Scleroderma</taxon>
    </lineage>
</organism>
<proteinExistence type="predicted"/>
<evidence type="ECO:0000313" key="2">
    <source>
        <dbReference type="Proteomes" id="UP000053989"/>
    </source>
</evidence>
<dbReference type="InParanoid" id="A0A0C3A434"/>
<dbReference type="Proteomes" id="UP000053989">
    <property type="component" value="Unassembled WGS sequence"/>
</dbReference>
<gene>
    <name evidence="1" type="ORF">SCLCIDRAFT_953148</name>
</gene>